<dbReference type="Pfam" id="PF25601">
    <property type="entry name" value="AAA_lid_14"/>
    <property type="match status" value="1"/>
</dbReference>
<dbReference type="PROSITE" id="PS50045">
    <property type="entry name" value="SIGMA54_INTERACT_4"/>
    <property type="match status" value="1"/>
</dbReference>
<dbReference type="SUPFAM" id="SSF46689">
    <property type="entry name" value="Homeodomain-like"/>
    <property type="match status" value="1"/>
</dbReference>
<dbReference type="PROSITE" id="PS00676">
    <property type="entry name" value="SIGMA54_INTERACT_2"/>
    <property type="match status" value="1"/>
</dbReference>
<proteinExistence type="predicted"/>
<evidence type="ECO:0000256" key="5">
    <source>
        <dbReference type="ARBA" id="ARBA00023163"/>
    </source>
</evidence>
<dbReference type="GO" id="GO:0043565">
    <property type="term" value="F:sequence-specific DNA binding"/>
    <property type="evidence" value="ECO:0007669"/>
    <property type="project" value="InterPro"/>
</dbReference>
<evidence type="ECO:0000256" key="3">
    <source>
        <dbReference type="ARBA" id="ARBA00023015"/>
    </source>
</evidence>
<dbReference type="InterPro" id="IPR025943">
    <property type="entry name" value="Sigma_54_int_dom_ATP-bd_2"/>
</dbReference>
<dbReference type="Pfam" id="PF00158">
    <property type="entry name" value="Sigma54_activat"/>
    <property type="match status" value="1"/>
</dbReference>
<dbReference type="InterPro" id="IPR025662">
    <property type="entry name" value="Sigma_54_int_dom_ATP-bd_1"/>
</dbReference>
<dbReference type="GO" id="GO:0006355">
    <property type="term" value="P:regulation of DNA-templated transcription"/>
    <property type="evidence" value="ECO:0007669"/>
    <property type="project" value="InterPro"/>
</dbReference>
<dbReference type="PRINTS" id="PR01590">
    <property type="entry name" value="HTHFIS"/>
</dbReference>
<dbReference type="InterPro" id="IPR003593">
    <property type="entry name" value="AAA+_ATPase"/>
</dbReference>
<evidence type="ECO:0000259" key="6">
    <source>
        <dbReference type="PROSITE" id="PS50045"/>
    </source>
</evidence>
<feature type="domain" description="Sigma-54 factor interaction" evidence="6">
    <location>
        <begin position="189"/>
        <end position="417"/>
    </location>
</feature>
<keyword evidence="3" id="KW-0805">Transcription regulation</keyword>
<evidence type="ECO:0000256" key="1">
    <source>
        <dbReference type="ARBA" id="ARBA00022741"/>
    </source>
</evidence>
<dbReference type="EMBL" id="UOGC01000038">
    <property type="protein sequence ID" value="VAX16845.1"/>
    <property type="molecule type" value="Genomic_DNA"/>
</dbReference>
<dbReference type="GO" id="GO:0005524">
    <property type="term" value="F:ATP binding"/>
    <property type="evidence" value="ECO:0007669"/>
    <property type="project" value="UniProtKB-KW"/>
</dbReference>
<dbReference type="AlphaFoldDB" id="A0A3B1CDR0"/>
<evidence type="ECO:0000256" key="4">
    <source>
        <dbReference type="ARBA" id="ARBA00023125"/>
    </source>
</evidence>
<dbReference type="InterPro" id="IPR058031">
    <property type="entry name" value="AAA_lid_NorR"/>
</dbReference>
<sequence length="511" mass="57337">MSQETNYLDFLVQTEKMLRSTGNSLSKINMVLLMLLDYFRTGIRNPVLLVRDNVNNRYNIELAPELTQDERTKANESLASITSKYPRRFAYEQVLFAKEAKSVPITLPEDLIDNEMAFVSIPLGGQEKSSQTGILIAYISADNRLAEHVKLLKALAGYLGFFLNSTTPVSSRIYEEPLQDTFPMVVEGIVGESPAIKQVGEIIKTVASSRASVFIRGESGTGKELIAKNIHNCSLRSRAPFISLNCAAVSENLLLNELFGHEKGAFTGATAVTKGRFEVANGGTLFLDEIGEVSLNFQAKLLRVLQEGEFERLGSNKTIKVDVRIVCATNADIESLVRKRMFREDLYYRLNVLPIWAPSLVDRQEDIPLLARYFLMKLNEEYGKTIVIMDDQLHLLQELNWPGNVRELENFMHRAFLMENNGLINIEGALKTMRPIGTVNPPSSGKAALPKPNKLERTKPKIEVEEKLAIESALSESKGIQVKAAQILGISLRQLRYRITKYDIAVRRIRA</sequence>
<organism evidence="7">
    <name type="scientific">hydrothermal vent metagenome</name>
    <dbReference type="NCBI Taxonomy" id="652676"/>
    <lineage>
        <taxon>unclassified sequences</taxon>
        <taxon>metagenomes</taxon>
        <taxon>ecological metagenomes</taxon>
    </lineage>
</organism>
<evidence type="ECO:0000256" key="2">
    <source>
        <dbReference type="ARBA" id="ARBA00022840"/>
    </source>
</evidence>
<evidence type="ECO:0000313" key="7">
    <source>
        <dbReference type="EMBL" id="VAX16845.1"/>
    </source>
</evidence>
<dbReference type="CDD" id="cd00009">
    <property type="entry name" value="AAA"/>
    <property type="match status" value="1"/>
</dbReference>
<dbReference type="InterPro" id="IPR002197">
    <property type="entry name" value="HTH_Fis"/>
</dbReference>
<gene>
    <name evidence="7" type="ORF">MNBD_NITROSPINAE01-1113</name>
</gene>
<keyword evidence="1" id="KW-0547">Nucleotide-binding</keyword>
<dbReference type="SMART" id="SM00382">
    <property type="entry name" value="AAA"/>
    <property type="match status" value="1"/>
</dbReference>
<dbReference type="PANTHER" id="PTHR32071">
    <property type="entry name" value="TRANSCRIPTIONAL REGULATORY PROTEIN"/>
    <property type="match status" value="1"/>
</dbReference>
<dbReference type="PROSITE" id="PS00688">
    <property type="entry name" value="SIGMA54_INTERACT_3"/>
    <property type="match status" value="1"/>
</dbReference>
<dbReference type="Pfam" id="PF02954">
    <property type="entry name" value="HTH_8"/>
    <property type="match status" value="1"/>
</dbReference>
<dbReference type="InterPro" id="IPR002078">
    <property type="entry name" value="Sigma_54_int"/>
</dbReference>
<dbReference type="InterPro" id="IPR025944">
    <property type="entry name" value="Sigma_54_int_dom_CS"/>
</dbReference>
<keyword evidence="5" id="KW-0804">Transcription</keyword>
<dbReference type="InterPro" id="IPR027417">
    <property type="entry name" value="P-loop_NTPase"/>
</dbReference>
<dbReference type="Gene3D" id="1.10.10.60">
    <property type="entry name" value="Homeodomain-like"/>
    <property type="match status" value="1"/>
</dbReference>
<keyword evidence="4" id="KW-0238">DNA-binding</keyword>
<accession>A0A3B1CDR0</accession>
<protein>
    <submittedName>
        <fullName evidence="7">Nitrogenase (Molybdenum-iron)-specific transcriptional regulator NifA</fullName>
    </submittedName>
</protein>
<dbReference type="FunFam" id="3.40.50.300:FF:000006">
    <property type="entry name" value="DNA-binding transcriptional regulator NtrC"/>
    <property type="match status" value="1"/>
</dbReference>
<name>A0A3B1CDR0_9ZZZZ</name>
<keyword evidence="2" id="KW-0067">ATP-binding</keyword>
<dbReference type="Gene3D" id="1.10.8.60">
    <property type="match status" value="1"/>
</dbReference>
<reference evidence="7" key="1">
    <citation type="submission" date="2018-06" db="EMBL/GenBank/DDBJ databases">
        <authorList>
            <person name="Zhirakovskaya E."/>
        </authorList>
    </citation>
    <scope>NUCLEOTIDE SEQUENCE</scope>
</reference>
<dbReference type="PROSITE" id="PS00675">
    <property type="entry name" value="SIGMA54_INTERACT_1"/>
    <property type="match status" value="1"/>
</dbReference>
<dbReference type="SUPFAM" id="SSF52540">
    <property type="entry name" value="P-loop containing nucleoside triphosphate hydrolases"/>
    <property type="match status" value="1"/>
</dbReference>
<dbReference type="InterPro" id="IPR009057">
    <property type="entry name" value="Homeodomain-like_sf"/>
</dbReference>
<dbReference type="Gene3D" id="3.40.50.300">
    <property type="entry name" value="P-loop containing nucleotide triphosphate hydrolases"/>
    <property type="match status" value="1"/>
</dbReference>